<gene>
    <name evidence="2" type="ORF">UFOVP816_15</name>
</gene>
<name>A0A6J5NXC2_9CAUD</name>
<feature type="region of interest" description="Disordered" evidence="1">
    <location>
        <begin position="34"/>
        <end position="62"/>
    </location>
</feature>
<organism evidence="2">
    <name type="scientific">uncultured Caudovirales phage</name>
    <dbReference type="NCBI Taxonomy" id="2100421"/>
    <lineage>
        <taxon>Viruses</taxon>
        <taxon>Duplodnaviria</taxon>
        <taxon>Heunggongvirae</taxon>
        <taxon>Uroviricota</taxon>
        <taxon>Caudoviricetes</taxon>
        <taxon>Peduoviridae</taxon>
        <taxon>Maltschvirus</taxon>
        <taxon>Maltschvirus maltsch</taxon>
    </lineage>
</organism>
<sequence length="62" mass="7245">MIPQISPQVSDNKVEVKESCNCCTPSSCFGRRVKHKHQHKKKEELEKVERLPDVNRRFNKAP</sequence>
<evidence type="ECO:0000256" key="1">
    <source>
        <dbReference type="SAM" id="MobiDB-lite"/>
    </source>
</evidence>
<accession>A0A6J5NXC2</accession>
<reference evidence="2" key="1">
    <citation type="submission" date="2020-04" db="EMBL/GenBank/DDBJ databases">
        <authorList>
            <person name="Chiriac C."/>
            <person name="Salcher M."/>
            <person name="Ghai R."/>
            <person name="Kavagutti S V."/>
        </authorList>
    </citation>
    <scope>NUCLEOTIDE SEQUENCE</scope>
</reference>
<dbReference type="EMBL" id="LR796759">
    <property type="protein sequence ID" value="CAB4164290.1"/>
    <property type="molecule type" value="Genomic_DNA"/>
</dbReference>
<protein>
    <submittedName>
        <fullName evidence="2">Uncharacterized protein</fullName>
    </submittedName>
</protein>
<evidence type="ECO:0000313" key="2">
    <source>
        <dbReference type="EMBL" id="CAB4164290.1"/>
    </source>
</evidence>
<proteinExistence type="predicted"/>
<feature type="compositionally biased region" description="Basic and acidic residues" evidence="1">
    <location>
        <begin position="41"/>
        <end position="56"/>
    </location>
</feature>